<dbReference type="PANTHER" id="PTHR10824:SF4">
    <property type="entry name" value="ACYL-COENZYME A THIOESTERASE 1-LIKE"/>
    <property type="match status" value="1"/>
</dbReference>
<dbReference type="GO" id="GO:0047617">
    <property type="term" value="F:fatty acyl-CoA hydrolase activity"/>
    <property type="evidence" value="ECO:0007669"/>
    <property type="project" value="TreeGrafter"/>
</dbReference>
<dbReference type="InterPro" id="IPR029058">
    <property type="entry name" value="AB_hydrolase_fold"/>
</dbReference>
<evidence type="ECO:0000259" key="1">
    <source>
        <dbReference type="Pfam" id="PF08840"/>
    </source>
</evidence>
<dbReference type="Proteomes" id="UP000262073">
    <property type="component" value="Chromosome"/>
</dbReference>
<dbReference type="Gene3D" id="3.40.50.1820">
    <property type="entry name" value="alpha/beta hydrolase"/>
    <property type="match status" value="1"/>
</dbReference>
<name>A0A346NQ67_9ALTE</name>
<gene>
    <name evidence="2" type="ORF">D0Y50_15675</name>
</gene>
<dbReference type="Pfam" id="PF08840">
    <property type="entry name" value="BAAT_C"/>
    <property type="match status" value="1"/>
</dbReference>
<dbReference type="GO" id="GO:0006637">
    <property type="term" value="P:acyl-CoA metabolic process"/>
    <property type="evidence" value="ECO:0007669"/>
    <property type="project" value="TreeGrafter"/>
</dbReference>
<dbReference type="KEGG" id="salm:D0Y50_15675"/>
<dbReference type="EMBL" id="CP031769">
    <property type="protein sequence ID" value="AXR07674.1"/>
    <property type="molecule type" value="Genomic_DNA"/>
</dbReference>
<evidence type="ECO:0000313" key="2">
    <source>
        <dbReference type="EMBL" id="AXR07674.1"/>
    </source>
</evidence>
<proteinExistence type="predicted"/>
<accession>A0A346NQ67</accession>
<dbReference type="InterPro" id="IPR014940">
    <property type="entry name" value="BAAT_C"/>
</dbReference>
<protein>
    <submittedName>
        <fullName evidence="2">Dienelactone hydrolase</fullName>
    </submittedName>
</protein>
<dbReference type="RefSeq" id="WP_117317871.1">
    <property type="nucleotide sequence ID" value="NZ_CP031769.1"/>
</dbReference>
<reference evidence="2 3" key="1">
    <citation type="submission" date="2018-08" db="EMBL/GenBank/DDBJ databases">
        <title>Salinimonas sediminis sp. nov., a piezophilic bacterium isolated from a deep-sea sediment sample from the New Britain Trench.</title>
        <authorList>
            <person name="Cao J."/>
        </authorList>
    </citation>
    <scope>NUCLEOTIDE SEQUENCE [LARGE SCALE GENOMIC DNA]</scope>
    <source>
        <strain evidence="2 3">N102</strain>
    </source>
</reference>
<sequence>MDMKSLLLPIISGLGLFFGSFSAHGDTLSLAQHGFAGRYYPAQTASAANPVIVLGGSEGGIAHKLAEVIVQTGRPVLAIAYFDMGELPDELEYIPLEYFEQAKTWLQQKHPLAKHITLVGWSKGAELSLLLAAKDPIFNHVVAIAPSSVVWAGILQDWQKTPGSSWTENNTPLPHIAFAPSGPVDGLIDLYTQSLANRTDNGQATIPVENIHGSVFLYSGGQDEIWPSNQMAKAVCRRMEKNVLSRCHHFNFPELGHLLDYKFLDQSDPLYQHFTEKMHSN</sequence>
<feature type="domain" description="BAAT/Acyl-CoA thioester hydrolase C-terminal" evidence="1">
    <location>
        <begin position="94"/>
        <end position="261"/>
    </location>
</feature>
<dbReference type="SUPFAM" id="SSF53474">
    <property type="entry name" value="alpha/beta-Hydrolases"/>
    <property type="match status" value="1"/>
</dbReference>
<dbReference type="PANTHER" id="PTHR10824">
    <property type="entry name" value="ACYL-COENZYME A THIOESTERASE-RELATED"/>
    <property type="match status" value="1"/>
</dbReference>
<keyword evidence="2" id="KW-0378">Hydrolase</keyword>
<dbReference type="OrthoDB" id="8922993at2"/>
<evidence type="ECO:0000313" key="3">
    <source>
        <dbReference type="Proteomes" id="UP000262073"/>
    </source>
</evidence>
<keyword evidence="3" id="KW-1185">Reference proteome</keyword>
<organism evidence="2 3">
    <name type="scientific">Salinimonas sediminis</name>
    <dbReference type="NCBI Taxonomy" id="2303538"/>
    <lineage>
        <taxon>Bacteria</taxon>
        <taxon>Pseudomonadati</taxon>
        <taxon>Pseudomonadota</taxon>
        <taxon>Gammaproteobacteria</taxon>
        <taxon>Alteromonadales</taxon>
        <taxon>Alteromonadaceae</taxon>
        <taxon>Alteromonas/Salinimonas group</taxon>
        <taxon>Salinimonas</taxon>
    </lineage>
</organism>
<dbReference type="AlphaFoldDB" id="A0A346NQ67"/>
<dbReference type="GO" id="GO:0006631">
    <property type="term" value="P:fatty acid metabolic process"/>
    <property type="evidence" value="ECO:0007669"/>
    <property type="project" value="TreeGrafter"/>
</dbReference>